<comment type="subunit">
    <text evidence="4 14">Homotetramer.</text>
</comment>
<evidence type="ECO:0000256" key="2">
    <source>
        <dbReference type="ARBA" id="ARBA00005194"/>
    </source>
</evidence>
<dbReference type="FunFam" id="3.40.50.720:FF:000037">
    <property type="entry name" value="3-oxoacyl-[acyl-carrier-protein] reductase FabG"/>
    <property type="match status" value="1"/>
</dbReference>
<keyword evidence="5 14" id="KW-0444">Lipid biosynthesis</keyword>
<evidence type="ECO:0000256" key="7">
    <source>
        <dbReference type="ARBA" id="ARBA00022857"/>
    </source>
</evidence>
<dbReference type="RefSeq" id="WP_076756536.1">
    <property type="nucleotide sequence ID" value="NZ_FTPL01000001.1"/>
</dbReference>
<dbReference type="PANTHER" id="PTHR42879:SF2">
    <property type="entry name" value="3-OXOACYL-[ACYL-CARRIER-PROTEIN] REDUCTASE FABG"/>
    <property type="match status" value="1"/>
</dbReference>
<keyword evidence="17" id="KW-1185">Reference proteome</keyword>
<feature type="binding site" evidence="13">
    <location>
        <begin position="13"/>
        <end position="16"/>
    </location>
    <ligand>
        <name>NADP(+)</name>
        <dbReference type="ChEBI" id="CHEBI:58349"/>
    </ligand>
</feature>
<comment type="function">
    <text evidence="1 14">Catalyzes the NADPH-dependent reduction of beta-ketoacyl-ACP substrates to beta-hydroxyacyl-ACP products, the first reductive step in the elongation cycle of fatty acid biosynthesis.</text>
</comment>
<name>A0A1U7PLG9_9BACI</name>
<dbReference type="GO" id="GO:0004316">
    <property type="term" value="F:3-oxoacyl-[acyl-carrier-protein] reductase (NADPH) activity"/>
    <property type="evidence" value="ECO:0007669"/>
    <property type="project" value="UniProtKB-UniRule"/>
</dbReference>
<evidence type="ECO:0000256" key="10">
    <source>
        <dbReference type="ARBA" id="ARBA00023160"/>
    </source>
</evidence>
<feature type="binding site" evidence="13">
    <location>
        <position position="189"/>
    </location>
    <ligand>
        <name>NADP(+)</name>
        <dbReference type="ChEBI" id="CHEBI:58349"/>
    </ligand>
</feature>
<sequence>MGKLEGKTAIVTGASRGIGRAIAIRLAEEGARVAVNYAGSEDKANETVRIIEEAGGEAFAIRASVSDADDVKTLVDETASRFGSVDILVNNAGITKDNLLMRMKEDEWDDVIDTNLKGVFLCTKAVARPMMKQRSGTIVNLASVVGVAGNAGQANYVAAKAGVIGLTKTAAKELSARGIRVNAVAPGFITTDMTDKLPEEVKEGMLGQIPLGKLGSPENVADAVLFLASGDSEYITGQTLHVDGGMVM</sequence>
<feature type="active site" description="Proton acceptor" evidence="12">
    <location>
        <position position="156"/>
    </location>
</feature>
<keyword evidence="10 14" id="KW-0275">Fatty acid biosynthesis</keyword>
<dbReference type="AlphaFoldDB" id="A0A1U7PLG9"/>
<dbReference type="GO" id="GO:0006633">
    <property type="term" value="P:fatty acid biosynthetic process"/>
    <property type="evidence" value="ECO:0007669"/>
    <property type="project" value="UniProtKB-UniPathway"/>
</dbReference>
<dbReference type="UniPathway" id="UPA00094"/>
<dbReference type="Pfam" id="PF13561">
    <property type="entry name" value="adh_short_C2"/>
    <property type="match status" value="1"/>
</dbReference>
<dbReference type="InterPro" id="IPR011284">
    <property type="entry name" value="3oxo_ACP_reduc"/>
</dbReference>
<evidence type="ECO:0000313" key="17">
    <source>
        <dbReference type="Proteomes" id="UP000187550"/>
    </source>
</evidence>
<comment type="similarity">
    <text evidence="3 14">Belongs to the short-chain dehydrogenases/reductases (SDR) family.</text>
</comment>
<dbReference type="InterPro" id="IPR002347">
    <property type="entry name" value="SDR_fam"/>
</dbReference>
<evidence type="ECO:0000259" key="15">
    <source>
        <dbReference type="SMART" id="SM00822"/>
    </source>
</evidence>
<evidence type="ECO:0000256" key="4">
    <source>
        <dbReference type="ARBA" id="ARBA00011881"/>
    </source>
</evidence>
<dbReference type="NCBIfam" id="TIGR01830">
    <property type="entry name" value="3oxo_ACP_reduc"/>
    <property type="match status" value="1"/>
</dbReference>
<organism evidence="16 17">
    <name type="scientific">Edaphobacillus lindanitolerans</name>
    <dbReference type="NCBI Taxonomy" id="550447"/>
    <lineage>
        <taxon>Bacteria</taxon>
        <taxon>Bacillati</taxon>
        <taxon>Bacillota</taxon>
        <taxon>Bacilli</taxon>
        <taxon>Bacillales</taxon>
        <taxon>Bacillaceae</taxon>
        <taxon>Edaphobacillus</taxon>
    </lineage>
</organism>
<feature type="binding site" evidence="13">
    <location>
        <position position="91"/>
    </location>
    <ligand>
        <name>NADP(+)</name>
        <dbReference type="ChEBI" id="CHEBI:58349"/>
    </ligand>
</feature>
<proteinExistence type="inferred from homology"/>
<evidence type="ECO:0000256" key="9">
    <source>
        <dbReference type="ARBA" id="ARBA00023098"/>
    </source>
</evidence>
<evidence type="ECO:0000256" key="5">
    <source>
        <dbReference type="ARBA" id="ARBA00022516"/>
    </source>
</evidence>
<evidence type="ECO:0000256" key="8">
    <source>
        <dbReference type="ARBA" id="ARBA00023002"/>
    </source>
</evidence>
<reference evidence="17" key="1">
    <citation type="submission" date="2017-01" db="EMBL/GenBank/DDBJ databases">
        <authorList>
            <person name="Varghese N."/>
            <person name="Submissions S."/>
        </authorList>
    </citation>
    <scope>NUCLEOTIDE SEQUENCE [LARGE SCALE GENOMIC DNA]</scope>
    <source>
        <strain evidence="17">MNA4</strain>
    </source>
</reference>
<dbReference type="InterPro" id="IPR050259">
    <property type="entry name" value="SDR"/>
</dbReference>
<keyword evidence="7 13" id="KW-0521">NADP</keyword>
<dbReference type="CDD" id="cd05333">
    <property type="entry name" value="BKR_SDR_c"/>
    <property type="match status" value="1"/>
</dbReference>
<dbReference type="Gene3D" id="3.40.50.720">
    <property type="entry name" value="NAD(P)-binding Rossmann-like Domain"/>
    <property type="match status" value="1"/>
</dbReference>
<dbReference type="STRING" id="550447.SAMN05428946_0226"/>
<keyword evidence="6 14" id="KW-0276">Fatty acid metabolism</keyword>
<dbReference type="InterPro" id="IPR036291">
    <property type="entry name" value="NAD(P)-bd_dom_sf"/>
</dbReference>
<dbReference type="GO" id="GO:0051287">
    <property type="term" value="F:NAD binding"/>
    <property type="evidence" value="ECO:0007669"/>
    <property type="project" value="UniProtKB-UniRule"/>
</dbReference>
<accession>A0A1U7PLG9</accession>
<evidence type="ECO:0000313" key="16">
    <source>
        <dbReference type="EMBL" id="SIT67514.1"/>
    </source>
</evidence>
<dbReference type="InterPro" id="IPR057326">
    <property type="entry name" value="KR_dom"/>
</dbReference>
<comment type="pathway">
    <text evidence="2 14">Lipid metabolism; fatty acid biosynthesis.</text>
</comment>
<evidence type="ECO:0000256" key="1">
    <source>
        <dbReference type="ARBA" id="ARBA00002607"/>
    </source>
</evidence>
<dbReference type="PANTHER" id="PTHR42879">
    <property type="entry name" value="3-OXOACYL-(ACYL-CARRIER-PROTEIN) REDUCTASE"/>
    <property type="match status" value="1"/>
</dbReference>
<comment type="catalytic activity">
    <reaction evidence="11 14">
        <text>a (3R)-hydroxyacyl-[ACP] + NADP(+) = a 3-oxoacyl-[ACP] + NADPH + H(+)</text>
        <dbReference type="Rhea" id="RHEA:17397"/>
        <dbReference type="Rhea" id="RHEA-COMP:9916"/>
        <dbReference type="Rhea" id="RHEA-COMP:9945"/>
        <dbReference type="ChEBI" id="CHEBI:15378"/>
        <dbReference type="ChEBI" id="CHEBI:57783"/>
        <dbReference type="ChEBI" id="CHEBI:58349"/>
        <dbReference type="ChEBI" id="CHEBI:78776"/>
        <dbReference type="ChEBI" id="CHEBI:78827"/>
        <dbReference type="EC" id="1.1.1.100"/>
    </reaction>
</comment>
<feature type="domain" description="Ketoreductase" evidence="15">
    <location>
        <begin position="7"/>
        <end position="189"/>
    </location>
</feature>
<dbReference type="PROSITE" id="PS00061">
    <property type="entry name" value="ADH_SHORT"/>
    <property type="match status" value="1"/>
</dbReference>
<dbReference type="OrthoDB" id="9803333at2"/>
<evidence type="ECO:0000256" key="13">
    <source>
        <dbReference type="PIRSR" id="PIRSR611284-2"/>
    </source>
</evidence>
<dbReference type="SMART" id="SM00822">
    <property type="entry name" value="PKS_KR"/>
    <property type="match status" value="1"/>
</dbReference>
<dbReference type="PRINTS" id="PR00080">
    <property type="entry name" value="SDRFAMILY"/>
</dbReference>
<evidence type="ECO:0000256" key="12">
    <source>
        <dbReference type="PIRSR" id="PIRSR611284-1"/>
    </source>
</evidence>
<dbReference type="EC" id="1.1.1.100" evidence="14"/>
<dbReference type="EMBL" id="FTPL01000001">
    <property type="protein sequence ID" value="SIT67514.1"/>
    <property type="molecule type" value="Genomic_DNA"/>
</dbReference>
<dbReference type="Proteomes" id="UP000187550">
    <property type="component" value="Unassembled WGS sequence"/>
</dbReference>
<dbReference type="NCBIfam" id="NF004198">
    <property type="entry name" value="PRK05653.1-3"/>
    <property type="match status" value="1"/>
</dbReference>
<dbReference type="NCBIfam" id="NF004197">
    <property type="entry name" value="PRK05653.1-1"/>
    <property type="match status" value="1"/>
</dbReference>
<dbReference type="NCBIfam" id="NF005559">
    <property type="entry name" value="PRK07231.1"/>
    <property type="match status" value="1"/>
</dbReference>
<dbReference type="PRINTS" id="PR00081">
    <property type="entry name" value="GDHRDH"/>
</dbReference>
<gene>
    <name evidence="16" type="ORF">SAMN05428946_0226</name>
</gene>
<dbReference type="SUPFAM" id="SSF51735">
    <property type="entry name" value="NAD(P)-binding Rossmann-fold domains"/>
    <property type="match status" value="1"/>
</dbReference>
<evidence type="ECO:0000256" key="14">
    <source>
        <dbReference type="RuleBase" id="RU366074"/>
    </source>
</evidence>
<evidence type="ECO:0000256" key="3">
    <source>
        <dbReference type="ARBA" id="ARBA00006484"/>
    </source>
</evidence>
<evidence type="ECO:0000256" key="11">
    <source>
        <dbReference type="ARBA" id="ARBA00048508"/>
    </source>
</evidence>
<evidence type="ECO:0000256" key="6">
    <source>
        <dbReference type="ARBA" id="ARBA00022832"/>
    </source>
</evidence>
<feature type="binding site" evidence="13">
    <location>
        <begin position="156"/>
        <end position="160"/>
    </location>
    <ligand>
        <name>NADP(+)</name>
        <dbReference type="ChEBI" id="CHEBI:58349"/>
    </ligand>
</feature>
<keyword evidence="9 14" id="KW-0443">Lipid metabolism</keyword>
<dbReference type="NCBIfam" id="NF009466">
    <property type="entry name" value="PRK12826.1-2"/>
    <property type="match status" value="1"/>
</dbReference>
<protein>
    <recommendedName>
        <fullName evidence="14">3-oxoacyl-[acyl-carrier-protein] reductase</fullName>
        <ecNumber evidence="14">1.1.1.100</ecNumber>
    </recommendedName>
</protein>
<keyword evidence="8 14" id="KW-0560">Oxidoreductase</keyword>
<dbReference type="InterPro" id="IPR020904">
    <property type="entry name" value="Sc_DH/Rdtase_CS"/>
</dbReference>